<evidence type="ECO:0000313" key="2">
    <source>
        <dbReference type="EMBL" id="MPC89515.1"/>
    </source>
</evidence>
<proteinExistence type="predicted"/>
<comment type="caution">
    <text evidence="2">The sequence shown here is derived from an EMBL/GenBank/DDBJ whole genome shotgun (WGS) entry which is preliminary data.</text>
</comment>
<keyword evidence="3" id="KW-1185">Reference proteome</keyword>
<organism evidence="2 3">
    <name type="scientific">Portunus trituberculatus</name>
    <name type="common">Swimming crab</name>
    <name type="synonym">Neptunus trituberculatus</name>
    <dbReference type="NCBI Taxonomy" id="210409"/>
    <lineage>
        <taxon>Eukaryota</taxon>
        <taxon>Metazoa</taxon>
        <taxon>Ecdysozoa</taxon>
        <taxon>Arthropoda</taxon>
        <taxon>Crustacea</taxon>
        <taxon>Multicrustacea</taxon>
        <taxon>Malacostraca</taxon>
        <taxon>Eumalacostraca</taxon>
        <taxon>Eucarida</taxon>
        <taxon>Decapoda</taxon>
        <taxon>Pleocyemata</taxon>
        <taxon>Brachyura</taxon>
        <taxon>Eubrachyura</taxon>
        <taxon>Portunoidea</taxon>
        <taxon>Portunidae</taxon>
        <taxon>Portuninae</taxon>
        <taxon>Portunus</taxon>
    </lineage>
</organism>
<feature type="compositionally biased region" description="Basic and acidic residues" evidence="1">
    <location>
        <begin position="1"/>
        <end position="19"/>
    </location>
</feature>
<name>A0A5B7J433_PORTR</name>
<evidence type="ECO:0000256" key="1">
    <source>
        <dbReference type="SAM" id="MobiDB-lite"/>
    </source>
</evidence>
<gene>
    <name evidence="2" type="ORF">E2C01_084466</name>
</gene>
<dbReference type="EMBL" id="VSRR010081272">
    <property type="protein sequence ID" value="MPC89515.1"/>
    <property type="molecule type" value="Genomic_DNA"/>
</dbReference>
<reference evidence="2 3" key="1">
    <citation type="submission" date="2019-05" db="EMBL/GenBank/DDBJ databases">
        <title>Another draft genome of Portunus trituberculatus and its Hox gene families provides insights of decapod evolution.</title>
        <authorList>
            <person name="Jeong J.-H."/>
            <person name="Song I."/>
            <person name="Kim S."/>
            <person name="Choi T."/>
            <person name="Kim D."/>
            <person name="Ryu S."/>
            <person name="Kim W."/>
        </authorList>
    </citation>
    <scope>NUCLEOTIDE SEQUENCE [LARGE SCALE GENOMIC DNA]</scope>
    <source>
        <tissue evidence="2">Muscle</tissue>
    </source>
</reference>
<protein>
    <submittedName>
        <fullName evidence="2">Uncharacterized protein</fullName>
    </submittedName>
</protein>
<dbReference type="Proteomes" id="UP000324222">
    <property type="component" value="Unassembled WGS sequence"/>
</dbReference>
<dbReference type="AlphaFoldDB" id="A0A5B7J433"/>
<accession>A0A5B7J433</accession>
<feature type="region of interest" description="Disordered" evidence="1">
    <location>
        <begin position="1"/>
        <end position="43"/>
    </location>
</feature>
<evidence type="ECO:0000313" key="3">
    <source>
        <dbReference type="Proteomes" id="UP000324222"/>
    </source>
</evidence>
<feature type="compositionally biased region" description="Polar residues" evidence="1">
    <location>
        <begin position="20"/>
        <end position="31"/>
    </location>
</feature>
<sequence>MESKAEDDARAEVRSETTTEKLFSPSSQSFILFSPRSPPPPLDKVRHTTLVSEPQSCHRYRHHHHHHHGCLNVLSLSRSRFNMVATDGHCTTLDPLNPLYPPAIKSPSPPSAGREEAAICITASFIS</sequence>